<dbReference type="EMBL" id="KK537186">
    <property type="protein sequence ID" value="KFP29761.1"/>
    <property type="molecule type" value="Genomic_DNA"/>
</dbReference>
<accession>A0A091K072</accession>
<evidence type="ECO:0000313" key="2">
    <source>
        <dbReference type="EMBL" id="KFP29761.1"/>
    </source>
</evidence>
<feature type="compositionally biased region" description="Polar residues" evidence="1">
    <location>
        <begin position="29"/>
        <end position="52"/>
    </location>
</feature>
<evidence type="ECO:0000256" key="1">
    <source>
        <dbReference type="SAM" id="MobiDB-lite"/>
    </source>
</evidence>
<feature type="region of interest" description="Disordered" evidence="1">
    <location>
        <begin position="29"/>
        <end position="58"/>
    </location>
</feature>
<feature type="non-terminal residue" evidence="2">
    <location>
        <position position="1"/>
    </location>
</feature>
<gene>
    <name evidence="2" type="ORF">N325_01888</name>
</gene>
<keyword evidence="3" id="KW-1185">Reference proteome</keyword>
<name>A0A091K072_COLST</name>
<sequence length="89" mass="9762">HYIMTNPSFSMVTVQSEDSRITWETSSSRCSTPWASETSTTSDLYSMDSSPVGSPPGKVIFIMDEGKIVRKRKRKSSGRVPTATSLRGG</sequence>
<feature type="non-terminal residue" evidence="2">
    <location>
        <position position="89"/>
    </location>
</feature>
<feature type="region of interest" description="Disordered" evidence="1">
    <location>
        <begin position="70"/>
        <end position="89"/>
    </location>
</feature>
<evidence type="ECO:0000313" key="3">
    <source>
        <dbReference type="Proteomes" id="UP000053615"/>
    </source>
</evidence>
<organism evidence="2 3">
    <name type="scientific">Colius striatus</name>
    <name type="common">Speckled mousebird</name>
    <dbReference type="NCBI Taxonomy" id="57412"/>
    <lineage>
        <taxon>Eukaryota</taxon>
        <taxon>Metazoa</taxon>
        <taxon>Chordata</taxon>
        <taxon>Craniata</taxon>
        <taxon>Vertebrata</taxon>
        <taxon>Euteleostomi</taxon>
        <taxon>Archelosauria</taxon>
        <taxon>Archosauria</taxon>
        <taxon>Dinosauria</taxon>
        <taxon>Saurischia</taxon>
        <taxon>Theropoda</taxon>
        <taxon>Coelurosauria</taxon>
        <taxon>Aves</taxon>
        <taxon>Neognathae</taxon>
        <taxon>Neoaves</taxon>
        <taxon>Telluraves</taxon>
        <taxon>Coraciimorphae</taxon>
        <taxon>Coliiformes</taxon>
        <taxon>Coliidae</taxon>
        <taxon>Colius</taxon>
    </lineage>
</organism>
<proteinExistence type="predicted"/>
<dbReference type="AlphaFoldDB" id="A0A091K072"/>
<protein>
    <submittedName>
        <fullName evidence="2">Cardiomyopathy-associated protein 5</fullName>
    </submittedName>
</protein>
<reference evidence="2 3" key="1">
    <citation type="submission" date="2014-04" db="EMBL/GenBank/DDBJ databases">
        <title>Genome evolution of avian class.</title>
        <authorList>
            <person name="Zhang G."/>
            <person name="Li C."/>
        </authorList>
    </citation>
    <scope>NUCLEOTIDE SEQUENCE [LARGE SCALE GENOMIC DNA]</scope>
    <source>
        <strain evidence="2">BGI_N325</strain>
    </source>
</reference>
<dbReference type="Proteomes" id="UP000053615">
    <property type="component" value="Unassembled WGS sequence"/>
</dbReference>